<dbReference type="InterPro" id="IPR001680">
    <property type="entry name" value="WD40_rpt"/>
</dbReference>
<keyword evidence="1 3" id="KW-0853">WD repeat</keyword>
<evidence type="ECO:0000313" key="5">
    <source>
        <dbReference type="Proteomes" id="UP001470230"/>
    </source>
</evidence>
<gene>
    <name evidence="4" type="ORF">M9Y10_002913</name>
</gene>
<feature type="repeat" description="WD" evidence="3">
    <location>
        <begin position="259"/>
        <end position="296"/>
    </location>
</feature>
<evidence type="ECO:0000256" key="3">
    <source>
        <dbReference type="PROSITE-ProRule" id="PRU00221"/>
    </source>
</evidence>
<dbReference type="EMBL" id="JAPFFF010000001">
    <property type="protein sequence ID" value="KAK8900584.1"/>
    <property type="molecule type" value="Genomic_DNA"/>
</dbReference>
<dbReference type="SMART" id="SM00320">
    <property type="entry name" value="WD40"/>
    <property type="match status" value="3"/>
</dbReference>
<accession>A0ABR2LB93</accession>
<dbReference type="PANTHER" id="PTHR19854:SF1">
    <property type="entry name" value="GUANINE NUCLEOTIDE-BINDING PROTEIN SUBUNIT BETA-LIKE PROTEIN 1"/>
    <property type="match status" value="1"/>
</dbReference>
<dbReference type="Gene3D" id="2.130.10.10">
    <property type="entry name" value="YVTN repeat-like/Quinoprotein amine dehydrogenase"/>
    <property type="match status" value="2"/>
</dbReference>
<feature type="repeat" description="WD" evidence="3">
    <location>
        <begin position="10"/>
        <end position="49"/>
    </location>
</feature>
<protein>
    <submittedName>
        <fullName evidence="4">Guanine nucleotide binding protein (G protein), beta polypeptide 1-like</fullName>
    </submittedName>
</protein>
<evidence type="ECO:0000256" key="2">
    <source>
        <dbReference type="ARBA" id="ARBA00022737"/>
    </source>
</evidence>
<dbReference type="PROSITE" id="PS50294">
    <property type="entry name" value="WD_REPEATS_REGION"/>
    <property type="match status" value="1"/>
</dbReference>
<dbReference type="PROSITE" id="PS50082">
    <property type="entry name" value="WD_REPEATS_2"/>
    <property type="match status" value="2"/>
</dbReference>
<dbReference type="Proteomes" id="UP001470230">
    <property type="component" value="Unassembled WGS sequence"/>
</dbReference>
<evidence type="ECO:0000313" key="4">
    <source>
        <dbReference type="EMBL" id="KAK8900584.1"/>
    </source>
</evidence>
<dbReference type="SUPFAM" id="SSF50998">
    <property type="entry name" value="Quinoprotein alcohol dehydrogenase-like"/>
    <property type="match status" value="1"/>
</dbReference>
<keyword evidence="2" id="KW-0677">Repeat</keyword>
<comment type="caution">
    <text evidence="4">The sequence shown here is derived from an EMBL/GenBank/DDBJ whole genome shotgun (WGS) entry which is preliminary data.</text>
</comment>
<proteinExistence type="predicted"/>
<sequence>MQPPPPVTVLRGHQASITSICFFPERIASCSNKCELFIWDIRTRRIIKTLHKMEDGDDGFLRVVTNDDTIFTNSRLGRIFSYDFEGNVKQEVQTDISSGFAGSRLLGSDLWFADAFNGRLMIFDTKDGSYFPGADFKNHGMIMDIAVYGEHLIGLAMEDSSVCIFDNRNCADPVWKNEMKLKDPIISMAIVNENRCIVGSAQKDVYDITPTTKTVLYSMPHPGIDDITIRCDGRIWATAGWDGRVRLFDAKKGNALAVLKHHRGGIHSVAFAQDGLLASGGDDRGIALWSLYRKDK</sequence>
<dbReference type="InterPro" id="IPR011047">
    <property type="entry name" value="Quinoprotein_ADH-like_sf"/>
</dbReference>
<dbReference type="PANTHER" id="PTHR19854">
    <property type="entry name" value="TRANSDUCIN BETA-LIKE 3"/>
    <property type="match status" value="1"/>
</dbReference>
<dbReference type="InterPro" id="IPR015943">
    <property type="entry name" value="WD40/YVTN_repeat-like_dom_sf"/>
</dbReference>
<organism evidence="4 5">
    <name type="scientific">Tritrichomonas musculus</name>
    <dbReference type="NCBI Taxonomy" id="1915356"/>
    <lineage>
        <taxon>Eukaryota</taxon>
        <taxon>Metamonada</taxon>
        <taxon>Parabasalia</taxon>
        <taxon>Tritrichomonadida</taxon>
        <taxon>Tritrichomonadidae</taxon>
        <taxon>Tritrichomonas</taxon>
    </lineage>
</organism>
<evidence type="ECO:0000256" key="1">
    <source>
        <dbReference type="ARBA" id="ARBA00022574"/>
    </source>
</evidence>
<name>A0ABR2LB93_9EUKA</name>
<reference evidence="4 5" key="1">
    <citation type="submission" date="2024-04" db="EMBL/GenBank/DDBJ databases">
        <title>Tritrichomonas musculus Genome.</title>
        <authorList>
            <person name="Alves-Ferreira E."/>
            <person name="Grigg M."/>
            <person name="Lorenzi H."/>
            <person name="Galac M."/>
        </authorList>
    </citation>
    <scope>NUCLEOTIDE SEQUENCE [LARGE SCALE GENOMIC DNA]</scope>
    <source>
        <strain evidence="4 5">EAF2021</strain>
    </source>
</reference>
<keyword evidence="5" id="KW-1185">Reference proteome</keyword>
<dbReference type="Pfam" id="PF00400">
    <property type="entry name" value="WD40"/>
    <property type="match status" value="3"/>
</dbReference>